<dbReference type="STRING" id="6205.A0A0R3X803"/>
<dbReference type="EMBL" id="UYWX01020965">
    <property type="protein sequence ID" value="VDM34552.1"/>
    <property type="molecule type" value="Genomic_DNA"/>
</dbReference>
<evidence type="ECO:0000313" key="7">
    <source>
        <dbReference type="EMBL" id="VDM34552.1"/>
    </source>
</evidence>
<dbReference type="InterPro" id="IPR003914">
    <property type="entry name" value="Rabaptin"/>
</dbReference>
<sequence>MQDECHSVSPSPSTLKIQLERQREQTQEVRWQDPEDVTQCSGCKRPFETGMVKQNCRHCGAIFCSACLARVIPPSGTRSRPAHVCDMCHTLLVKDAAPKDAYDE</sequence>
<keyword evidence="8" id="KW-1185">Reference proteome</keyword>
<dbReference type="Pfam" id="PF01363">
    <property type="entry name" value="FYVE"/>
    <property type="match status" value="1"/>
</dbReference>
<dbReference type="AlphaFoldDB" id="A0A0R3X803"/>
<dbReference type="PANTHER" id="PTHR31179:SF7">
    <property type="entry name" value="FYVE-TYPE DOMAIN-CONTAINING PROTEIN"/>
    <property type="match status" value="1"/>
</dbReference>
<reference evidence="7 8" key="2">
    <citation type="submission" date="2018-11" db="EMBL/GenBank/DDBJ databases">
        <authorList>
            <consortium name="Pathogen Informatics"/>
        </authorList>
    </citation>
    <scope>NUCLEOTIDE SEQUENCE [LARGE SCALE GENOMIC DNA]</scope>
</reference>
<dbReference type="Gene3D" id="3.30.40.10">
    <property type="entry name" value="Zinc/RING finger domain, C3HC4 (zinc finger)"/>
    <property type="match status" value="1"/>
</dbReference>
<keyword evidence="1" id="KW-0479">Metal-binding</keyword>
<dbReference type="GO" id="GO:0005096">
    <property type="term" value="F:GTPase activator activity"/>
    <property type="evidence" value="ECO:0007669"/>
    <property type="project" value="InterPro"/>
</dbReference>
<dbReference type="Proteomes" id="UP000274429">
    <property type="component" value="Unassembled WGS sequence"/>
</dbReference>
<dbReference type="SUPFAM" id="SSF57903">
    <property type="entry name" value="FYVE/PHD zinc finger"/>
    <property type="match status" value="1"/>
</dbReference>
<evidence type="ECO:0000256" key="3">
    <source>
        <dbReference type="ARBA" id="ARBA00022833"/>
    </source>
</evidence>
<dbReference type="OrthoDB" id="79871at2759"/>
<evidence type="ECO:0000313" key="8">
    <source>
        <dbReference type="Proteomes" id="UP000274429"/>
    </source>
</evidence>
<evidence type="ECO:0000256" key="1">
    <source>
        <dbReference type="ARBA" id="ARBA00022723"/>
    </source>
</evidence>
<dbReference type="InterPro" id="IPR011011">
    <property type="entry name" value="Znf_FYVE_PHD"/>
</dbReference>
<feature type="domain" description="FYVE-type" evidence="6">
    <location>
        <begin position="34"/>
        <end position="93"/>
    </location>
</feature>
<reference evidence="9" key="1">
    <citation type="submission" date="2017-02" db="UniProtKB">
        <authorList>
            <consortium name="WormBaseParasite"/>
        </authorList>
    </citation>
    <scope>IDENTIFICATION</scope>
</reference>
<protein>
    <submittedName>
        <fullName evidence="9">FYVE-type domain-containing protein</fullName>
    </submittedName>
</protein>
<dbReference type="SMART" id="SM00064">
    <property type="entry name" value="FYVE"/>
    <property type="match status" value="1"/>
</dbReference>
<dbReference type="InterPro" id="IPR013083">
    <property type="entry name" value="Znf_RING/FYVE/PHD"/>
</dbReference>
<evidence type="ECO:0000259" key="6">
    <source>
        <dbReference type="PROSITE" id="PS50178"/>
    </source>
</evidence>
<evidence type="ECO:0000256" key="4">
    <source>
        <dbReference type="PROSITE-ProRule" id="PRU00091"/>
    </source>
</evidence>
<dbReference type="WBParaSite" id="TTAC_0000967801-mRNA-1">
    <property type="protein sequence ID" value="TTAC_0000967801-mRNA-1"/>
    <property type="gene ID" value="TTAC_0000967801"/>
</dbReference>
<keyword evidence="3" id="KW-0862">Zinc</keyword>
<keyword evidence="2 4" id="KW-0863">Zinc-finger</keyword>
<accession>A0A0R3X803</accession>
<proteinExistence type="predicted"/>
<dbReference type="GO" id="GO:0008270">
    <property type="term" value="F:zinc ion binding"/>
    <property type="evidence" value="ECO:0007669"/>
    <property type="project" value="UniProtKB-KW"/>
</dbReference>
<dbReference type="InterPro" id="IPR000306">
    <property type="entry name" value="Znf_FYVE"/>
</dbReference>
<dbReference type="PANTHER" id="PTHR31179">
    <property type="entry name" value="RAB GTPASE-BINDING EFFECTOR PROTEIN"/>
    <property type="match status" value="1"/>
</dbReference>
<dbReference type="PROSITE" id="PS50178">
    <property type="entry name" value="ZF_FYVE"/>
    <property type="match status" value="1"/>
</dbReference>
<evidence type="ECO:0000256" key="5">
    <source>
        <dbReference type="SAM" id="MobiDB-lite"/>
    </source>
</evidence>
<feature type="compositionally biased region" description="Basic and acidic residues" evidence="5">
    <location>
        <begin position="18"/>
        <end position="30"/>
    </location>
</feature>
<organism evidence="9">
    <name type="scientific">Hydatigena taeniaeformis</name>
    <name type="common">Feline tapeworm</name>
    <name type="synonym">Taenia taeniaeformis</name>
    <dbReference type="NCBI Taxonomy" id="6205"/>
    <lineage>
        <taxon>Eukaryota</taxon>
        <taxon>Metazoa</taxon>
        <taxon>Spiralia</taxon>
        <taxon>Lophotrochozoa</taxon>
        <taxon>Platyhelminthes</taxon>
        <taxon>Cestoda</taxon>
        <taxon>Eucestoda</taxon>
        <taxon>Cyclophyllidea</taxon>
        <taxon>Taeniidae</taxon>
        <taxon>Hydatigera</taxon>
    </lineage>
</organism>
<dbReference type="GO" id="GO:0006897">
    <property type="term" value="P:endocytosis"/>
    <property type="evidence" value="ECO:0007669"/>
    <property type="project" value="InterPro"/>
</dbReference>
<evidence type="ECO:0000313" key="9">
    <source>
        <dbReference type="WBParaSite" id="TTAC_0000967801-mRNA-1"/>
    </source>
</evidence>
<gene>
    <name evidence="7" type="ORF">TTAC_LOCUS9663</name>
</gene>
<evidence type="ECO:0000256" key="2">
    <source>
        <dbReference type="ARBA" id="ARBA00022771"/>
    </source>
</evidence>
<feature type="region of interest" description="Disordered" evidence="5">
    <location>
        <begin position="1"/>
        <end position="30"/>
    </location>
</feature>
<name>A0A0R3X803_HYDTA</name>
<dbReference type="InterPro" id="IPR017455">
    <property type="entry name" value="Znf_FYVE-rel"/>
</dbReference>